<organism evidence="3">
    <name type="scientific">Lactobacillus paragasseri</name>
    <dbReference type="NCBI Taxonomy" id="2107999"/>
    <lineage>
        <taxon>Bacteria</taxon>
        <taxon>Bacillati</taxon>
        <taxon>Bacillota</taxon>
        <taxon>Bacilli</taxon>
        <taxon>Lactobacillales</taxon>
        <taxon>Lactobacillaceae</taxon>
        <taxon>Lactobacillus</taxon>
    </lineage>
</organism>
<gene>
    <name evidence="3" type="ORF">GWG61_08525</name>
</gene>
<accession>A0A6B2FUU7</accession>
<evidence type="ECO:0000259" key="2">
    <source>
        <dbReference type="Pfam" id="PF13930"/>
    </source>
</evidence>
<feature type="coiled-coil region" evidence="1">
    <location>
        <begin position="50"/>
        <end position="77"/>
    </location>
</feature>
<dbReference type="AlphaFoldDB" id="A0A6B2FUU7"/>
<sequence>MINKKITQFLAAVLLFSLGAGQTYTSQISSASAIKIVKKYKYDYSDQKEASRLKNKNHKVEKKISSLDKKIADLQKQLKHYTNPNAVESLSKQKLSTLNYEGKSVVNVNNNNPDFSKEDLDTSHGAWQKYGDLDSQNRVTAANTLLNKSLMPKTKREALHVNPTGWHNKKINHHWLFNRSHLIGYQLTGQNNNWKNLMTGTRHLNDPDMLMYENEVATYLKSSPTNYVRYRVTPIFRNNELLARGVEMEGQSINSNDVHFHVYIFNVQDGVTLDYNTGNSKIS</sequence>
<dbReference type="RefSeq" id="WP_144231454.1">
    <property type="nucleotide sequence ID" value="NZ_CAZZQF010000001.1"/>
</dbReference>
<dbReference type="InterPro" id="IPR044927">
    <property type="entry name" value="Endonuclea_NS_2"/>
</dbReference>
<evidence type="ECO:0000313" key="3">
    <source>
        <dbReference type="EMBL" id="NDJ74501.1"/>
    </source>
</evidence>
<evidence type="ECO:0000256" key="1">
    <source>
        <dbReference type="SAM" id="Coils"/>
    </source>
</evidence>
<dbReference type="InterPro" id="IPR044929">
    <property type="entry name" value="DNA/RNA_non-sp_Endonuclease_sf"/>
</dbReference>
<name>A0A6B2FUU7_9LACO</name>
<proteinExistence type="predicted"/>
<dbReference type="Gene3D" id="3.40.570.10">
    <property type="entry name" value="Extracellular Endonuclease, subunit A"/>
    <property type="match status" value="1"/>
</dbReference>
<keyword evidence="1" id="KW-0175">Coiled coil</keyword>
<comment type="caution">
    <text evidence="3">The sequence shown here is derived from an EMBL/GenBank/DDBJ whole genome shotgun (WGS) entry which is preliminary data.</text>
</comment>
<dbReference type="EMBL" id="JAADJO010000023">
    <property type="protein sequence ID" value="NDJ74501.1"/>
    <property type="molecule type" value="Genomic_DNA"/>
</dbReference>
<feature type="domain" description="Type VII secretion system protein EssD-like" evidence="2">
    <location>
        <begin position="122"/>
        <end position="252"/>
    </location>
</feature>
<dbReference type="Pfam" id="PF13930">
    <property type="entry name" value="Endonuclea_NS_2"/>
    <property type="match status" value="1"/>
</dbReference>
<reference evidence="3" key="1">
    <citation type="submission" date="2020-01" db="EMBL/GenBank/DDBJ databases">
        <title>Vaginal microbiome of pregnant Indian women: Insights into the genome of dominants Lactobacillus species.</title>
        <authorList>
            <person name="Das B."/>
            <person name="Mehta O."/>
            <person name="Ghosh T.S."/>
            <person name="Kothidar A."/>
            <person name="Gowtham M.R."/>
            <person name="Mitra R."/>
            <person name="Kshetrapal P."/>
            <person name="Wadhwa N."/>
            <person name="Thiruvengadam R."/>
            <person name="Nair G.B."/>
            <person name="Bhatnagar S."/>
            <person name="Das B."/>
        </authorList>
    </citation>
    <scope>NUCLEOTIDE SEQUENCE</scope>
    <source>
        <strain evidence="3">Indica</strain>
    </source>
</reference>
<dbReference type="SUPFAM" id="SSF161270">
    <property type="entry name" value="PspA lactotransferrin-binding region"/>
    <property type="match status" value="1"/>
</dbReference>
<protein>
    <submittedName>
        <fullName evidence="3">Hydroxyacid dehydrogenase</fullName>
    </submittedName>
</protein>